<dbReference type="STRING" id="1069081.SAMN05660197_0779"/>
<dbReference type="OrthoDB" id="9803192at2"/>
<dbReference type="Pfam" id="PF10589">
    <property type="entry name" value="NADH_4Fe-4S"/>
    <property type="match status" value="1"/>
</dbReference>
<organism evidence="2 3">
    <name type="scientific">Nitratiruptor tergarcus DSM 16512</name>
    <dbReference type="NCBI Taxonomy" id="1069081"/>
    <lineage>
        <taxon>Bacteria</taxon>
        <taxon>Pseudomonadati</taxon>
        <taxon>Campylobacterota</taxon>
        <taxon>Epsilonproteobacteria</taxon>
        <taxon>Nautiliales</taxon>
        <taxon>Nitratiruptoraceae</taxon>
        <taxon>Nitratiruptor</taxon>
    </lineage>
</organism>
<dbReference type="InterPro" id="IPR023753">
    <property type="entry name" value="FAD/NAD-binding_dom"/>
</dbReference>
<dbReference type="InterPro" id="IPR028261">
    <property type="entry name" value="DPD_II"/>
</dbReference>
<dbReference type="PRINTS" id="PR00419">
    <property type="entry name" value="ADXRDTASE"/>
</dbReference>
<dbReference type="EMBL" id="FWWZ01000001">
    <property type="protein sequence ID" value="SMC08987.1"/>
    <property type="molecule type" value="Genomic_DNA"/>
</dbReference>
<sequence>MSKVYFSCWKDELIDNRGKPQEEWAESAYNFPVNYNIDLASKAFIGWAGFALFDEDVDVVKLATEYAAQYQIYSEACGRCAPGRWGGRILYDLFDKIARGEGEESDVEHLKEVSRTMMETSKCEIGRTVPKPLLDILTHFSDEIYDLITNKKPSKYYNNPEISYIAKVTAPCMDACPAHVDIPAYIEGVRDLRYDDSLKATRKTMPLAHTCGRVCPHPCEDECRRANLDEPISIMELKRIGADFEDEHGLFWLHPKEQKPLNGKKVAVIGAGPAGLAGAYYMALEGVACDVYEELPVLGGEVAVGVPEYRMPVDKYNKDIEAVHSLEGVRFITGKRVTAEDMRKFEKEYDAILVATGTRISKKVRAKNERPEIKGYWPAINFLDCINLYVKYGIPVPEEIRKQQHLDKEYVDLTGKTLVCVGGGFTSMDVVRCAVRANAKKVIMLYRRDEATIIRNTTYEEYHEAVEEGVEFIFYSAVEEIITDENDNLKALKVNRFELIPDPNGGRPQLQKIEGADFTIECDYLVPAVSQSADLSHLPEEWEIELTSWGTIKTDGKTYMSSRKGVFAAGDCEYGPMTIVNAVGQAKRAASVISRYVLTGEVSLTDEEIMEDHLRALKVYDKKEKIRGWLPGIPRQVSEKLTVDERKYTNEEVNLGFTQEQAIAEAERCMRCYYIAMVAV</sequence>
<dbReference type="AlphaFoldDB" id="A0A1W1WRS7"/>
<proteinExistence type="predicted"/>
<name>A0A1W1WRS7_9BACT</name>
<dbReference type="InterPro" id="IPR009051">
    <property type="entry name" value="Helical_ferredxn"/>
</dbReference>
<dbReference type="Proteomes" id="UP000192602">
    <property type="component" value="Unassembled WGS sequence"/>
</dbReference>
<dbReference type="Pfam" id="PF07992">
    <property type="entry name" value="Pyr_redox_2"/>
    <property type="match status" value="1"/>
</dbReference>
<dbReference type="Gene3D" id="1.20.1440.230">
    <property type="entry name" value="NADH-ubiquinone oxidoreductase 51kDa subunit, iron-sulphur binding domain"/>
    <property type="match status" value="1"/>
</dbReference>
<keyword evidence="3" id="KW-1185">Reference proteome</keyword>
<dbReference type="GO" id="GO:0051539">
    <property type="term" value="F:4 iron, 4 sulfur cluster binding"/>
    <property type="evidence" value="ECO:0007669"/>
    <property type="project" value="InterPro"/>
</dbReference>
<dbReference type="InterPro" id="IPR036188">
    <property type="entry name" value="FAD/NAD-bd_sf"/>
</dbReference>
<dbReference type="SUPFAM" id="SSF46548">
    <property type="entry name" value="alpha-helical ferredoxin"/>
    <property type="match status" value="2"/>
</dbReference>
<evidence type="ECO:0000313" key="3">
    <source>
        <dbReference type="Proteomes" id="UP000192602"/>
    </source>
</evidence>
<dbReference type="GO" id="GO:0016491">
    <property type="term" value="F:oxidoreductase activity"/>
    <property type="evidence" value="ECO:0007669"/>
    <property type="project" value="InterPro"/>
</dbReference>
<dbReference type="InterPro" id="IPR019575">
    <property type="entry name" value="Nuop51_4Fe4S-bd"/>
</dbReference>
<dbReference type="SUPFAM" id="SSF51971">
    <property type="entry name" value="Nucleotide-binding domain"/>
    <property type="match status" value="1"/>
</dbReference>
<accession>A0A1W1WRS7</accession>
<gene>
    <name evidence="2" type="ORF">SAMN05660197_0779</name>
</gene>
<dbReference type="InterPro" id="IPR037207">
    <property type="entry name" value="Nuop51_4Fe4S-bd_sf"/>
</dbReference>
<dbReference type="Gene3D" id="1.10.1060.10">
    <property type="entry name" value="Alpha-helical ferredoxin"/>
    <property type="match status" value="1"/>
</dbReference>
<dbReference type="Pfam" id="PF14691">
    <property type="entry name" value="Fer4_20"/>
    <property type="match status" value="1"/>
</dbReference>
<dbReference type="SUPFAM" id="SSF140490">
    <property type="entry name" value="Nqo1C-terminal domain-like"/>
    <property type="match status" value="1"/>
</dbReference>
<protein>
    <submittedName>
        <fullName evidence="2">Formate dehydrogenase beta subunit</fullName>
    </submittedName>
</protein>
<feature type="domain" description="NADH-ubiquinone oxidoreductase 51kDa subunit iron-sulphur binding" evidence="1">
    <location>
        <begin position="60"/>
        <end position="107"/>
    </location>
</feature>
<dbReference type="SMART" id="SM00928">
    <property type="entry name" value="NADH_4Fe-4S"/>
    <property type="match status" value="1"/>
</dbReference>
<dbReference type="Gene3D" id="3.50.50.60">
    <property type="entry name" value="FAD/NAD(P)-binding domain"/>
    <property type="match status" value="3"/>
</dbReference>
<dbReference type="PANTHER" id="PTHR42783:SF3">
    <property type="entry name" value="GLUTAMATE SYNTHASE [NADPH] SMALL CHAIN-RELATED"/>
    <property type="match status" value="1"/>
</dbReference>
<evidence type="ECO:0000313" key="2">
    <source>
        <dbReference type="EMBL" id="SMC08987.1"/>
    </source>
</evidence>
<reference evidence="3" key="1">
    <citation type="submission" date="2017-04" db="EMBL/GenBank/DDBJ databases">
        <authorList>
            <person name="Varghese N."/>
            <person name="Submissions S."/>
        </authorList>
    </citation>
    <scope>NUCLEOTIDE SEQUENCE [LARGE SCALE GENOMIC DNA]</scope>
    <source>
        <strain evidence="3">DSM 16512</strain>
    </source>
</reference>
<evidence type="ECO:0000259" key="1">
    <source>
        <dbReference type="SMART" id="SM00928"/>
    </source>
</evidence>
<dbReference type="RefSeq" id="WP_084275241.1">
    <property type="nucleotide sequence ID" value="NZ_AP026671.1"/>
</dbReference>
<dbReference type="PANTHER" id="PTHR42783">
    <property type="entry name" value="GLUTAMATE SYNTHASE [NADPH] SMALL CHAIN"/>
    <property type="match status" value="1"/>
</dbReference>